<evidence type="ECO:0000313" key="2">
    <source>
        <dbReference type="EMBL" id="KAF7133182.1"/>
    </source>
</evidence>
<dbReference type="AlphaFoldDB" id="A0A834GJ88"/>
<evidence type="ECO:0000313" key="3">
    <source>
        <dbReference type="Proteomes" id="UP000626092"/>
    </source>
</evidence>
<evidence type="ECO:0000256" key="1">
    <source>
        <dbReference type="SAM" id="MobiDB-lite"/>
    </source>
</evidence>
<dbReference type="EMBL" id="WJXA01000009">
    <property type="protein sequence ID" value="KAF7133182.1"/>
    <property type="molecule type" value="Genomic_DNA"/>
</dbReference>
<accession>A0A834GJ88</accession>
<comment type="caution">
    <text evidence="2">The sequence shown here is derived from an EMBL/GenBank/DDBJ whole genome shotgun (WGS) entry which is preliminary data.</text>
</comment>
<protein>
    <submittedName>
        <fullName evidence="2">Uncharacterized protein</fullName>
    </submittedName>
</protein>
<organism evidence="2 3">
    <name type="scientific">Rhododendron simsii</name>
    <name type="common">Sims's rhododendron</name>
    <dbReference type="NCBI Taxonomy" id="118357"/>
    <lineage>
        <taxon>Eukaryota</taxon>
        <taxon>Viridiplantae</taxon>
        <taxon>Streptophyta</taxon>
        <taxon>Embryophyta</taxon>
        <taxon>Tracheophyta</taxon>
        <taxon>Spermatophyta</taxon>
        <taxon>Magnoliopsida</taxon>
        <taxon>eudicotyledons</taxon>
        <taxon>Gunneridae</taxon>
        <taxon>Pentapetalae</taxon>
        <taxon>asterids</taxon>
        <taxon>Ericales</taxon>
        <taxon>Ericaceae</taxon>
        <taxon>Ericoideae</taxon>
        <taxon>Rhodoreae</taxon>
        <taxon>Rhododendron</taxon>
    </lineage>
</organism>
<feature type="region of interest" description="Disordered" evidence="1">
    <location>
        <begin position="148"/>
        <end position="173"/>
    </location>
</feature>
<sequence>METDGESFSTKSHGSKFPNDYLCIRCGKEVKFGEATIAKKEHKSAFSKSRIRFNTMGGNLVVLAKPGVPSYHDLEAVGYQFPSQGRYLNHRGAEGWYTKISTSHKRRLQRKFASRVYDGHLDPVNDPIRLVANMVWTRESGESNISKEVAPKHGGQIRKRGAAPAKGQDQQGKGAEMEIYWADPSPVQAETNNVEANLYDESLWPLEMEDVEAKSFGARMTEGQFLKYFKEGFRRISKDFHRLSIVSRPAEAKFDIFNV</sequence>
<keyword evidence="3" id="KW-1185">Reference proteome</keyword>
<name>A0A834GJ88_RHOSS</name>
<proteinExistence type="predicted"/>
<dbReference type="Proteomes" id="UP000626092">
    <property type="component" value="Unassembled WGS sequence"/>
</dbReference>
<gene>
    <name evidence="2" type="ORF">RHSIM_Rhsim09G0074500</name>
</gene>
<reference evidence="2" key="1">
    <citation type="submission" date="2019-11" db="EMBL/GenBank/DDBJ databases">
        <authorList>
            <person name="Liu Y."/>
            <person name="Hou J."/>
            <person name="Li T.-Q."/>
            <person name="Guan C.-H."/>
            <person name="Wu X."/>
            <person name="Wu H.-Z."/>
            <person name="Ling F."/>
            <person name="Zhang R."/>
            <person name="Shi X.-G."/>
            <person name="Ren J.-P."/>
            <person name="Chen E.-F."/>
            <person name="Sun J.-M."/>
        </authorList>
    </citation>
    <scope>NUCLEOTIDE SEQUENCE</scope>
    <source>
        <strain evidence="2">Adult_tree_wgs_1</strain>
        <tissue evidence="2">Leaves</tissue>
    </source>
</reference>